<evidence type="ECO:0000259" key="1">
    <source>
        <dbReference type="Pfam" id="PF06568"/>
    </source>
</evidence>
<comment type="caution">
    <text evidence="2">The sequence shown here is derived from an EMBL/GenBank/DDBJ whole genome shotgun (WGS) entry which is preliminary data.</text>
</comment>
<keyword evidence="3" id="KW-1185">Reference proteome</keyword>
<dbReference type="EMBL" id="SACP01000001">
    <property type="protein sequence ID" value="RVU21905.1"/>
    <property type="molecule type" value="Genomic_DNA"/>
</dbReference>
<name>A0A3S2YXU3_9HYPH</name>
<evidence type="ECO:0000313" key="3">
    <source>
        <dbReference type="Proteomes" id="UP000286997"/>
    </source>
</evidence>
<dbReference type="Pfam" id="PF06568">
    <property type="entry name" value="YjiS-like"/>
    <property type="match status" value="1"/>
</dbReference>
<dbReference type="AlphaFoldDB" id="A0A3S2YXU3"/>
<dbReference type="RefSeq" id="WP_127727147.1">
    <property type="nucleotide sequence ID" value="NZ_SACP01000001.1"/>
</dbReference>
<accession>A0A3S2YXU3</accession>
<proteinExistence type="predicted"/>
<feature type="domain" description="YjiS-like" evidence="1">
    <location>
        <begin position="35"/>
        <end position="70"/>
    </location>
</feature>
<dbReference type="InterPro" id="IPR009506">
    <property type="entry name" value="YjiS-like"/>
</dbReference>
<gene>
    <name evidence="2" type="ORF">EOE48_02345</name>
</gene>
<dbReference type="Proteomes" id="UP000286997">
    <property type="component" value="Unassembled WGS sequence"/>
</dbReference>
<protein>
    <submittedName>
        <fullName evidence="2">DUF1127 domain-containing protein</fullName>
    </submittedName>
</protein>
<reference evidence="2 3" key="1">
    <citation type="submission" date="2019-01" db="EMBL/GenBank/DDBJ databases">
        <authorList>
            <person name="Chen W.-M."/>
        </authorList>
    </citation>
    <scope>NUCLEOTIDE SEQUENCE [LARGE SCALE GENOMIC DNA]</scope>
    <source>
        <strain evidence="2 3">TER-1</strain>
    </source>
</reference>
<dbReference type="OrthoDB" id="7376415at2"/>
<organism evidence="2 3">
    <name type="scientific">Methylobacterium oryzihabitans</name>
    <dbReference type="NCBI Taxonomy" id="2499852"/>
    <lineage>
        <taxon>Bacteria</taxon>
        <taxon>Pseudomonadati</taxon>
        <taxon>Pseudomonadota</taxon>
        <taxon>Alphaproteobacteria</taxon>
        <taxon>Hyphomicrobiales</taxon>
        <taxon>Methylobacteriaceae</taxon>
        <taxon>Methylobacterium</taxon>
    </lineage>
</organism>
<sequence length="96" mass="10826">MTAVLLPFPSSRLRPVVDRAAVSNPHAVEGLRARLALWRRRWSSRRDLARELPEMTDAMLADVGLTRSEALDEVGRPFWRASAPPRSRTAHARRAS</sequence>
<evidence type="ECO:0000313" key="2">
    <source>
        <dbReference type="EMBL" id="RVU21905.1"/>
    </source>
</evidence>